<keyword evidence="2 3" id="KW-0175">Coiled coil</keyword>
<dbReference type="PROSITE" id="PS50106">
    <property type="entry name" value="PDZ"/>
    <property type="match status" value="1"/>
</dbReference>
<evidence type="ECO:0000259" key="6">
    <source>
        <dbReference type="PROSITE" id="PS50106"/>
    </source>
</evidence>
<dbReference type="Gene3D" id="3.30.1120.160">
    <property type="match status" value="1"/>
</dbReference>
<dbReference type="GO" id="GO:0051056">
    <property type="term" value="P:regulation of small GTPase mediated signal transduction"/>
    <property type="evidence" value="ECO:0007669"/>
    <property type="project" value="InterPro"/>
</dbReference>
<evidence type="ECO:0000256" key="3">
    <source>
        <dbReference type="SAM" id="Coils"/>
    </source>
</evidence>
<protein>
    <submittedName>
        <fullName evidence="7">Signal-induced proliferation-associated 1 like 2</fullName>
    </submittedName>
</protein>
<dbReference type="Gene3D" id="2.30.42.10">
    <property type="match status" value="1"/>
</dbReference>
<evidence type="ECO:0000256" key="4">
    <source>
        <dbReference type="SAM" id="MobiDB-lite"/>
    </source>
</evidence>
<dbReference type="InterPro" id="IPR050989">
    <property type="entry name" value="Rap1_Ran_GAP"/>
</dbReference>
<evidence type="ECO:0000256" key="1">
    <source>
        <dbReference type="ARBA" id="ARBA00022468"/>
    </source>
</evidence>
<dbReference type="PANTHER" id="PTHR15711">
    <property type="entry name" value="RAP GTPASE-ACTIVATING PROTEIN"/>
    <property type="match status" value="1"/>
</dbReference>
<keyword evidence="8" id="KW-1185">Reference proteome</keyword>
<feature type="region of interest" description="Disordered" evidence="4">
    <location>
        <begin position="146"/>
        <end position="167"/>
    </location>
</feature>
<dbReference type="SUPFAM" id="SSF50156">
    <property type="entry name" value="PDZ domain-like"/>
    <property type="match status" value="1"/>
</dbReference>
<organism evidence="7 8">
    <name type="scientific">Salarias fasciatus</name>
    <name type="common">Jewelled blenny</name>
    <name type="synonym">Blennius fasciatus</name>
    <dbReference type="NCBI Taxonomy" id="181472"/>
    <lineage>
        <taxon>Eukaryota</taxon>
        <taxon>Metazoa</taxon>
        <taxon>Chordata</taxon>
        <taxon>Craniata</taxon>
        <taxon>Vertebrata</taxon>
        <taxon>Euteleostomi</taxon>
        <taxon>Actinopterygii</taxon>
        <taxon>Neopterygii</taxon>
        <taxon>Teleostei</taxon>
        <taxon>Neoteleostei</taxon>
        <taxon>Acanthomorphata</taxon>
        <taxon>Ovalentaria</taxon>
        <taxon>Blenniimorphae</taxon>
        <taxon>Blenniiformes</taxon>
        <taxon>Blennioidei</taxon>
        <taxon>Blenniidae</taxon>
        <taxon>Salariinae</taxon>
        <taxon>Salarias</taxon>
    </lineage>
</organism>
<feature type="compositionally biased region" description="Low complexity" evidence="4">
    <location>
        <begin position="116"/>
        <end position="126"/>
    </location>
</feature>
<feature type="domain" description="Rap-GAP" evidence="5">
    <location>
        <begin position="439"/>
        <end position="670"/>
    </location>
</feature>
<dbReference type="InterPro" id="IPR000331">
    <property type="entry name" value="Rap/Ran_GAP_dom"/>
</dbReference>
<dbReference type="InterPro" id="IPR036034">
    <property type="entry name" value="PDZ_sf"/>
</dbReference>
<dbReference type="SUPFAM" id="SSF111347">
    <property type="entry name" value="Rap/Ran-GAP"/>
    <property type="match status" value="1"/>
</dbReference>
<feature type="region of interest" description="Disordered" evidence="4">
    <location>
        <begin position="237"/>
        <end position="274"/>
    </location>
</feature>
<dbReference type="PANTHER" id="PTHR15711:SF7">
    <property type="entry name" value="SIGNAL-INDUCED PROLIFERATION-ASSOCIATED 1-LIKE PROTEIN 2"/>
    <property type="match status" value="1"/>
</dbReference>
<dbReference type="CDD" id="cd06745">
    <property type="entry name" value="PDZ_SIPA1-like"/>
    <property type="match status" value="1"/>
</dbReference>
<reference evidence="7" key="2">
    <citation type="submission" date="2025-08" db="UniProtKB">
        <authorList>
            <consortium name="Ensembl"/>
        </authorList>
    </citation>
    <scope>IDENTIFICATION</scope>
</reference>
<evidence type="ECO:0000313" key="7">
    <source>
        <dbReference type="Ensembl" id="ENSSFAP00005037199.1"/>
    </source>
</evidence>
<accession>A0A672I7P0</accession>
<reference evidence="7" key="1">
    <citation type="submission" date="2019-06" db="EMBL/GenBank/DDBJ databases">
        <authorList>
            <consortium name="Wellcome Sanger Institute Data Sharing"/>
        </authorList>
    </citation>
    <scope>NUCLEOTIDE SEQUENCE [LARGE SCALE GENOMIC DNA]</scope>
</reference>
<reference evidence="7" key="3">
    <citation type="submission" date="2025-09" db="UniProtKB">
        <authorList>
            <consortium name="Ensembl"/>
        </authorList>
    </citation>
    <scope>IDENTIFICATION</scope>
</reference>
<dbReference type="Gene3D" id="3.40.50.11210">
    <property type="entry name" value="Rap/Ran-GAP"/>
    <property type="match status" value="1"/>
</dbReference>
<dbReference type="SMART" id="SM00228">
    <property type="entry name" value="PDZ"/>
    <property type="match status" value="1"/>
</dbReference>
<dbReference type="InterPro" id="IPR035974">
    <property type="entry name" value="Rap/Ran-GAP_sf"/>
</dbReference>
<sequence>GQTDVSFLVHRIRTMGPPLIQGVPAVPKMGVRARVSDRSQRREEGDVQPLPRSDSLIPRSLNGPPGPNGLLETNLDQQTGSETRLPVCDRRGSPSPPRRTLSRMKRSNSEVTISNAGDDGVDAAAVNPNTGASLRRAYGSTSTLDPYAEAQEPSAPPSEPPHPHASIPMARRGLIQMGLDQKDGPVSSTDQELMLLAASRQSSLDVRFSVTPHKCFSHYDVQSVLLGIGGSSLPHGLRTDSRASAASRRSDSSAQTLDRGEDLDASGEADDGKSSSLVVSNPFFCNEIGGEAERTLGLTRVQTAGCSGGEAPLAGRRTNASVSILEGCRETQAFPPNVMNNCGIEYVDRGASYYLKYFYSKDHHNYFGFDESFGPVSLSVRREKLDNGTQYNYRIILRTSQVFTLRGSILEDSIPSSSKHGTSRGLPLKDVLEFMVPELKVESLRRASSSPRVPELLLQLDQQELSFQFSVDVLCCRTAEDQIGGPALEQFLNLLAHKVPLEGFANYQDDVPGKHVVVLSPSTGSHSVYTKFRDFDLKFVASALQPRTVNDTQQLLHDGHIRNVVTVVFQEPEDPPFDPQIIHSHLHRVFIVVRVHRPCSQHTCYSVAVSRCRDVPSFGPLIPSGWMFPASPAFRDFLLTKIINAQHAVSRSDTFVAMATCSRKRRLEELVGNFSTSMPVESSSSTRFSFNPFGGKKKERSARCTYAHLQSAGALTWGVTVPDFGRSAAVTCRLAISSELVALIEEDSRQVVFSCLCRDVIGWSSADRDIKLFYQHGNCLVFSAQGGRWEDVHEITYRLQLVTSGAAAVEMTLRRNLEGQLGFHVNFEGIVADVEARGCAWEAGLRPGCRLVEICSVALVTLSHEQMIELLRRSAMVSVVVIPARGDGTPRRSFSETFRVPMFSDATYGSLQVAPPTWHHVAVAPPTSRVPSNQSAGSAPEQQLSALNLRSMFSVTEGAGNAAAPSLSGKVVQLEEVLQRLQFDLLQVTRLSTTSTRLSASRRHTDLCPRCLQEQQDKAALQQQVQSLRQDNLRLQEESQTTAEQIRRFAHWMLHRGASP</sequence>
<dbReference type="Ensembl" id="ENSSFAT00005038590.1">
    <property type="protein sequence ID" value="ENSSFAP00005037199.1"/>
    <property type="gene ID" value="ENSSFAG00005018725.1"/>
</dbReference>
<dbReference type="PROSITE" id="PS50085">
    <property type="entry name" value="RAPGAP"/>
    <property type="match status" value="1"/>
</dbReference>
<dbReference type="Pfam" id="PF21022">
    <property type="entry name" value="Rap-GAP_dimer"/>
    <property type="match status" value="1"/>
</dbReference>
<dbReference type="InterPro" id="IPR001478">
    <property type="entry name" value="PDZ"/>
</dbReference>
<dbReference type="Proteomes" id="UP000472267">
    <property type="component" value="Chromosome 6"/>
</dbReference>
<feature type="domain" description="PDZ" evidence="6">
    <location>
        <begin position="810"/>
        <end position="886"/>
    </location>
</feature>
<evidence type="ECO:0000313" key="8">
    <source>
        <dbReference type="Proteomes" id="UP000472267"/>
    </source>
</evidence>
<name>A0A672I7P0_SALFA</name>
<feature type="coiled-coil region" evidence="3">
    <location>
        <begin position="1011"/>
        <end position="1045"/>
    </location>
</feature>
<keyword evidence="1" id="KW-0343">GTPase activation</keyword>
<feature type="compositionally biased region" description="Basic and acidic residues" evidence="4">
    <location>
        <begin position="34"/>
        <end position="45"/>
    </location>
</feature>
<evidence type="ECO:0000256" key="2">
    <source>
        <dbReference type="ARBA" id="ARBA00023054"/>
    </source>
</evidence>
<evidence type="ECO:0000259" key="5">
    <source>
        <dbReference type="PROSITE" id="PS50085"/>
    </source>
</evidence>
<feature type="region of interest" description="Disordered" evidence="4">
    <location>
        <begin position="31"/>
        <end position="127"/>
    </location>
</feature>
<dbReference type="OMA" id="CHESTSW"/>
<proteinExistence type="predicted"/>
<dbReference type="InParanoid" id="A0A672I7P0"/>
<dbReference type="AlphaFoldDB" id="A0A672I7P0"/>
<dbReference type="GO" id="GO:0005737">
    <property type="term" value="C:cytoplasm"/>
    <property type="evidence" value="ECO:0007669"/>
    <property type="project" value="TreeGrafter"/>
</dbReference>
<dbReference type="Pfam" id="PF02145">
    <property type="entry name" value="Rap_GAP"/>
    <property type="match status" value="1"/>
</dbReference>
<dbReference type="GO" id="GO:0005096">
    <property type="term" value="F:GTPase activator activity"/>
    <property type="evidence" value="ECO:0007669"/>
    <property type="project" value="UniProtKB-KW"/>
</dbReference>